<evidence type="ECO:0000256" key="4">
    <source>
        <dbReference type="PROSITE-ProRule" id="PRU01100"/>
    </source>
</evidence>
<dbReference type="SUPFAM" id="SSF51445">
    <property type="entry name" value="(Trans)glycosidases"/>
    <property type="match status" value="1"/>
</dbReference>
<dbReference type="InterPro" id="IPR036439">
    <property type="entry name" value="Dockerin_dom_sf"/>
</dbReference>
<dbReference type="HOGENOM" id="CLU_016930_1_0_9"/>
<dbReference type="eggNOG" id="COG4124">
    <property type="taxonomic scope" value="Bacteria"/>
</dbReference>
<keyword evidence="9" id="KW-1185">Reference proteome</keyword>
<protein>
    <submittedName>
        <fullName evidence="8">Dockerin type I repeat-containing domain protein</fullName>
    </submittedName>
</protein>
<evidence type="ECO:0000256" key="2">
    <source>
        <dbReference type="ARBA" id="ARBA00022801"/>
    </source>
</evidence>
<feature type="domain" description="GH26" evidence="6">
    <location>
        <begin position="169"/>
        <end position="502"/>
    </location>
</feature>
<dbReference type="PANTHER" id="PTHR40079:SF4">
    <property type="entry name" value="GH26 DOMAIN-CONTAINING PROTEIN-RELATED"/>
    <property type="match status" value="1"/>
</dbReference>
<name>U2K9B2_9FIRM</name>
<gene>
    <name evidence="8" type="ORF">RUMCAL_03078</name>
</gene>
<dbReference type="OrthoDB" id="9802773at2"/>
<dbReference type="InterPro" id="IPR016134">
    <property type="entry name" value="Dockerin_dom"/>
</dbReference>
<feature type="compositionally biased region" description="Low complexity" evidence="5">
    <location>
        <begin position="570"/>
        <end position="581"/>
    </location>
</feature>
<evidence type="ECO:0000313" key="9">
    <source>
        <dbReference type="Proteomes" id="UP000016662"/>
    </source>
</evidence>
<keyword evidence="2 4" id="KW-0378">Hydrolase</keyword>
<evidence type="ECO:0000256" key="3">
    <source>
        <dbReference type="ARBA" id="ARBA00023295"/>
    </source>
</evidence>
<dbReference type="InterPro" id="IPR022790">
    <property type="entry name" value="GH26_dom"/>
</dbReference>
<dbReference type="PROSITE" id="PS51766">
    <property type="entry name" value="DOCKERIN"/>
    <property type="match status" value="1"/>
</dbReference>
<feature type="region of interest" description="Disordered" evidence="5">
    <location>
        <begin position="512"/>
        <end position="531"/>
    </location>
</feature>
<dbReference type="AlphaFoldDB" id="U2K9B2"/>
<dbReference type="STRING" id="411473.RUMCAL_03078"/>
<dbReference type="InterPro" id="IPR008979">
    <property type="entry name" value="Galactose-bd-like_sf"/>
</dbReference>
<dbReference type="PANTHER" id="PTHR40079">
    <property type="entry name" value="MANNAN ENDO-1,4-BETA-MANNOSIDASE E-RELATED"/>
    <property type="match status" value="1"/>
</dbReference>
<dbReference type="Gene3D" id="2.60.120.260">
    <property type="entry name" value="Galactose-binding domain-like"/>
    <property type="match status" value="1"/>
</dbReference>
<dbReference type="PATRIC" id="fig|411473.3.peg.2581"/>
<dbReference type="Gene3D" id="3.20.20.80">
    <property type="entry name" value="Glycosidases"/>
    <property type="match status" value="1"/>
</dbReference>
<organism evidence="8 9">
    <name type="scientific">Ruminococcus callidus ATCC 27760</name>
    <dbReference type="NCBI Taxonomy" id="411473"/>
    <lineage>
        <taxon>Bacteria</taxon>
        <taxon>Bacillati</taxon>
        <taxon>Bacillota</taxon>
        <taxon>Clostridia</taxon>
        <taxon>Eubacteriales</taxon>
        <taxon>Oscillospiraceae</taxon>
        <taxon>Ruminococcus</taxon>
    </lineage>
</organism>
<dbReference type="Pfam" id="PF02156">
    <property type="entry name" value="Glyco_hydro_26"/>
    <property type="match status" value="1"/>
</dbReference>
<comment type="similarity">
    <text evidence="1 4">Belongs to the glycosyl hydrolase 26 family.</text>
</comment>
<reference evidence="8 9" key="1">
    <citation type="submission" date="2013-07" db="EMBL/GenBank/DDBJ databases">
        <authorList>
            <person name="Weinstock G."/>
            <person name="Sodergren E."/>
            <person name="Wylie T."/>
            <person name="Fulton L."/>
            <person name="Fulton R."/>
            <person name="Fronick C."/>
            <person name="O'Laughlin M."/>
            <person name="Godfrey J."/>
            <person name="Miner T."/>
            <person name="Herter B."/>
            <person name="Appelbaum E."/>
            <person name="Cordes M."/>
            <person name="Lek S."/>
            <person name="Wollam A."/>
            <person name="Pepin K.H."/>
            <person name="Palsikar V.B."/>
            <person name="Mitreva M."/>
            <person name="Wilson R.K."/>
        </authorList>
    </citation>
    <scope>NUCLEOTIDE SEQUENCE [LARGE SCALE GENOMIC DNA]</scope>
    <source>
        <strain evidence="8 9">ATCC 27760</strain>
    </source>
</reference>
<evidence type="ECO:0000259" key="7">
    <source>
        <dbReference type="PROSITE" id="PS51766"/>
    </source>
</evidence>
<evidence type="ECO:0000313" key="8">
    <source>
        <dbReference type="EMBL" id="ERJ88690.1"/>
    </source>
</evidence>
<proteinExistence type="inferred from homology"/>
<dbReference type="GO" id="GO:0000272">
    <property type="term" value="P:polysaccharide catabolic process"/>
    <property type="evidence" value="ECO:0007669"/>
    <property type="project" value="InterPro"/>
</dbReference>
<comment type="caution">
    <text evidence="8">The sequence shown here is derived from an EMBL/GenBank/DDBJ whole genome shotgun (WGS) entry which is preliminary data.</text>
</comment>
<dbReference type="Proteomes" id="UP000016662">
    <property type="component" value="Unassembled WGS sequence"/>
</dbReference>
<feature type="compositionally biased region" description="Low complexity" evidence="5">
    <location>
        <begin position="516"/>
        <end position="531"/>
    </location>
</feature>
<dbReference type="InterPro" id="IPR000805">
    <property type="entry name" value="Glyco_hydro_26"/>
</dbReference>
<dbReference type="GO" id="GO:0016985">
    <property type="term" value="F:mannan endo-1,4-beta-mannosidase activity"/>
    <property type="evidence" value="ECO:0007669"/>
    <property type="project" value="InterPro"/>
</dbReference>
<dbReference type="InterPro" id="IPR002105">
    <property type="entry name" value="Dockerin_1_rpt"/>
</dbReference>
<dbReference type="Gene3D" id="1.10.1330.10">
    <property type="entry name" value="Dockerin domain"/>
    <property type="match status" value="1"/>
</dbReference>
<dbReference type="InterPro" id="IPR017853">
    <property type="entry name" value="GH"/>
</dbReference>
<dbReference type="PROSITE" id="PS51764">
    <property type="entry name" value="GH26"/>
    <property type="match status" value="1"/>
</dbReference>
<dbReference type="GO" id="GO:0006080">
    <property type="term" value="P:substituted mannan metabolic process"/>
    <property type="evidence" value="ECO:0007669"/>
    <property type="project" value="InterPro"/>
</dbReference>
<feature type="active site" description="Nucleophile" evidence="4">
    <location>
        <position position="450"/>
    </location>
</feature>
<dbReference type="CDD" id="cd14256">
    <property type="entry name" value="Dockerin_I"/>
    <property type="match status" value="1"/>
</dbReference>
<accession>U2K9B2</accession>
<evidence type="ECO:0000256" key="1">
    <source>
        <dbReference type="ARBA" id="ARBA00007754"/>
    </source>
</evidence>
<keyword evidence="3 4" id="KW-0326">Glycosidase</keyword>
<evidence type="ECO:0000259" key="6">
    <source>
        <dbReference type="PROSITE" id="PS51764"/>
    </source>
</evidence>
<feature type="active site" description="Proton donor" evidence="4">
    <location>
        <position position="334"/>
    </location>
</feature>
<evidence type="ECO:0000256" key="5">
    <source>
        <dbReference type="SAM" id="MobiDB-lite"/>
    </source>
</evidence>
<dbReference type="EMBL" id="AWVF01000402">
    <property type="protein sequence ID" value="ERJ88690.1"/>
    <property type="molecule type" value="Genomic_DNA"/>
</dbReference>
<dbReference type="Pfam" id="PF00404">
    <property type="entry name" value="Dockerin_1"/>
    <property type="match status" value="1"/>
</dbReference>
<feature type="region of interest" description="Disordered" evidence="5">
    <location>
        <begin position="560"/>
        <end position="581"/>
    </location>
</feature>
<sequence>MAQAVPAAVVSAADPLFSAECEDLTLSSDAQVATKVYNDEYPGYTGAGFVWVTSSGTMSFTIDAPETGMYRLMTRCIMYLGTSSSDIREAQVTVTRSDDSTATKTVKIAHTDDWNDYNWGDLKLTKGENTITFGGGWGYCLYDNMTLTQTPKPEYEKATATPVDPKATKETKALMSYLKSVYGSHIISGQQEIYGGGNDGDSEKEFNYIKDNTGKLPAIRGFDFMNYNPLYGWEDGTTERAIKWAKEQNGIVTASWHINVPIDFDKYTLGDEVDWKKCTYKNYQTSNSTFNTANAVKEGTKEYEYFQEAMKDLAEQLQKLQDANVPIILRPLHEAQGNEGNYSDGTSWFWWGDRGAEVYKELWKLLYTTLTEEYGLHNIIWEYNSYNYANSDTWYPGDDYVDIVAYDKYNCDFNRDDGQSSGTPNLSAISPIFNYLYELTSGKKMVAMAENDSIPSEENMVIENAGWLYFCPWYGDHLMSSQYNDAAQLKKMYTSDYCITLDELPKDLYGNAEPGTTVTTDATTDTTAETTTETETTATTYFSVVTTTEDTAETTVETTVSTADTEESTETTVESSATETSADTTATTASETTVTTKGAVEAATLYGDINLDGRVDITDAVLLNKAAANAVSLSAQQQANADCDESGEVDSNDAVVLLKFLVSIIHTLPNKGE</sequence>
<feature type="domain" description="Dockerin" evidence="7">
    <location>
        <begin position="602"/>
        <end position="670"/>
    </location>
</feature>
<dbReference type="SUPFAM" id="SSF49785">
    <property type="entry name" value="Galactose-binding domain-like"/>
    <property type="match status" value="1"/>
</dbReference>
<dbReference type="SUPFAM" id="SSF63446">
    <property type="entry name" value="Type I dockerin domain"/>
    <property type="match status" value="1"/>
</dbReference>
<dbReference type="PRINTS" id="PR00739">
    <property type="entry name" value="GLHYDRLASE26"/>
</dbReference>